<dbReference type="AlphaFoldDB" id="A0AAW4X046"/>
<feature type="coiled-coil region" evidence="3">
    <location>
        <begin position="81"/>
        <end position="108"/>
    </location>
</feature>
<evidence type="ECO:0000256" key="2">
    <source>
        <dbReference type="ARBA" id="ARBA00022729"/>
    </source>
</evidence>
<comment type="caution">
    <text evidence="4">The sequence shown here is derived from an EMBL/GenBank/DDBJ whole genome shotgun (WGS) entry which is preliminary data.</text>
</comment>
<dbReference type="RefSeq" id="WP_229345198.1">
    <property type="nucleotide sequence ID" value="NZ_JAJFAT010000007.1"/>
</dbReference>
<keyword evidence="2" id="KW-0732">Signal</keyword>
<evidence type="ECO:0000313" key="4">
    <source>
        <dbReference type="EMBL" id="MCC3144901.1"/>
    </source>
</evidence>
<protein>
    <submittedName>
        <fullName evidence="4">OmpH family outer membrane protein</fullName>
    </submittedName>
</protein>
<sequence>MMNWKNNKFQIAVLLLLLAILAALIALGIFSNDQSVDSVAYVNLQRIFEKHPARLAAENTLNQKAAEYQQQIESEYADAGGSEQKEIIQKHQEQLQELEAELLAGVIDELLAVIEETAAEKELKFVLEEEYILYGGYNLTESVLERIEAQW</sequence>
<dbReference type="GO" id="GO:0050821">
    <property type="term" value="P:protein stabilization"/>
    <property type="evidence" value="ECO:0007669"/>
    <property type="project" value="TreeGrafter"/>
</dbReference>
<accession>A0AAW4X046</accession>
<dbReference type="Proteomes" id="UP001199296">
    <property type="component" value="Unassembled WGS sequence"/>
</dbReference>
<comment type="similarity">
    <text evidence="1">Belongs to the Skp family.</text>
</comment>
<dbReference type="EMBL" id="JAJFAT010000007">
    <property type="protein sequence ID" value="MCC3144901.1"/>
    <property type="molecule type" value="Genomic_DNA"/>
</dbReference>
<organism evidence="4 5">
    <name type="scientific">Halanaerobium polyolivorans</name>
    <dbReference type="NCBI Taxonomy" id="2886943"/>
    <lineage>
        <taxon>Bacteria</taxon>
        <taxon>Bacillati</taxon>
        <taxon>Bacillota</taxon>
        <taxon>Clostridia</taxon>
        <taxon>Halanaerobiales</taxon>
        <taxon>Halanaerobiaceae</taxon>
        <taxon>Halanaerobium</taxon>
    </lineage>
</organism>
<dbReference type="PANTHER" id="PTHR35089">
    <property type="entry name" value="CHAPERONE PROTEIN SKP"/>
    <property type="match status" value="1"/>
</dbReference>
<evidence type="ECO:0000256" key="1">
    <source>
        <dbReference type="ARBA" id="ARBA00009091"/>
    </source>
</evidence>
<dbReference type="InterPro" id="IPR005632">
    <property type="entry name" value="Chaperone_Skp"/>
</dbReference>
<dbReference type="Gene3D" id="3.30.910.20">
    <property type="entry name" value="Skp domain"/>
    <property type="match status" value="1"/>
</dbReference>
<dbReference type="SUPFAM" id="SSF111384">
    <property type="entry name" value="OmpH-like"/>
    <property type="match status" value="1"/>
</dbReference>
<reference evidence="4 5" key="1">
    <citation type="submission" date="2021-10" db="EMBL/GenBank/DDBJ databases">
        <authorList>
            <person name="Grouzdev D.S."/>
            <person name="Pantiukh K.S."/>
            <person name="Krutkina M.S."/>
        </authorList>
    </citation>
    <scope>NUCLEOTIDE SEQUENCE [LARGE SCALE GENOMIC DNA]</scope>
    <source>
        <strain evidence="4 5">Z-7514</strain>
    </source>
</reference>
<dbReference type="InterPro" id="IPR024930">
    <property type="entry name" value="Skp_dom_sf"/>
</dbReference>
<gene>
    <name evidence="4" type="ORF">LJ207_06155</name>
</gene>
<dbReference type="PANTHER" id="PTHR35089:SF1">
    <property type="entry name" value="CHAPERONE PROTEIN SKP"/>
    <property type="match status" value="1"/>
</dbReference>
<dbReference type="SMART" id="SM00935">
    <property type="entry name" value="OmpH"/>
    <property type="match status" value="1"/>
</dbReference>
<keyword evidence="3" id="KW-0175">Coiled coil</keyword>
<proteinExistence type="inferred from homology"/>
<dbReference type="Pfam" id="PF03938">
    <property type="entry name" value="OmpH"/>
    <property type="match status" value="1"/>
</dbReference>
<name>A0AAW4X046_9FIRM</name>
<dbReference type="GO" id="GO:0051082">
    <property type="term" value="F:unfolded protein binding"/>
    <property type="evidence" value="ECO:0007669"/>
    <property type="project" value="InterPro"/>
</dbReference>
<dbReference type="GO" id="GO:0005829">
    <property type="term" value="C:cytosol"/>
    <property type="evidence" value="ECO:0007669"/>
    <property type="project" value="TreeGrafter"/>
</dbReference>
<evidence type="ECO:0000256" key="3">
    <source>
        <dbReference type="SAM" id="Coils"/>
    </source>
</evidence>
<keyword evidence="5" id="KW-1185">Reference proteome</keyword>
<evidence type="ECO:0000313" key="5">
    <source>
        <dbReference type="Proteomes" id="UP001199296"/>
    </source>
</evidence>